<evidence type="ECO:0000256" key="3">
    <source>
        <dbReference type="ARBA" id="ARBA00022741"/>
    </source>
</evidence>
<feature type="domain" description="UBC core" evidence="7">
    <location>
        <begin position="133"/>
        <end position="278"/>
    </location>
</feature>
<dbReference type="Gene3D" id="3.10.110.10">
    <property type="entry name" value="Ubiquitin Conjugating Enzyme"/>
    <property type="match status" value="1"/>
</dbReference>
<dbReference type="HOGENOM" id="CLU_059241_0_0_1"/>
<dbReference type="OMA" id="VGYSACD"/>
<dbReference type="Pfam" id="PF00179">
    <property type="entry name" value="UQ_con"/>
    <property type="match status" value="1"/>
</dbReference>
<evidence type="ECO:0000313" key="8">
    <source>
        <dbReference type="EMBL" id="EDW39751.1"/>
    </source>
</evidence>
<name>B4GQ79_DROPE</name>
<keyword evidence="3" id="KW-0547">Nucleotide-binding</keyword>
<dbReference type="eggNOG" id="KOG0417">
    <property type="taxonomic scope" value="Eukaryota"/>
</dbReference>
<sequence>MAPRKNARILAANQASSAAPPLARRAAFLRAVEAISVTRRRWTTTTASQRRAIQRAANQRRSIQIAANQPPAEDPPVTNLRGTNRRGTNRRGTNRRGTNRRGTQRDTGGSAVMEASPASLPVAVPEKRMVSQIGIRRLRKEMEKMTSDPTDGCTVELVDDCIYDWKAVILGPSDTPYEGGHFELRLQFPQAYPAQPPFLMFLTKVYHCNVHNRAICVDILRSAWSPALTVEKILLSIRSLLSDPNPDSPLNCDAAELYKTDREEHDRMARLWTRRYAQPSDA</sequence>
<dbReference type="SMART" id="SM00212">
    <property type="entry name" value="UBCc"/>
    <property type="match status" value="1"/>
</dbReference>
<dbReference type="PhylomeDB" id="B4GQ79"/>
<dbReference type="STRING" id="7234.B4GQ79"/>
<keyword evidence="4" id="KW-0833">Ubl conjugation pathway</keyword>
<dbReference type="EC" id="2.3.2.23" evidence="1"/>
<evidence type="ECO:0000256" key="5">
    <source>
        <dbReference type="ARBA" id="ARBA00022840"/>
    </source>
</evidence>
<accession>B4GQ79</accession>
<evidence type="ECO:0000313" key="9">
    <source>
        <dbReference type="Proteomes" id="UP000008744"/>
    </source>
</evidence>
<dbReference type="AlphaFoldDB" id="B4GQ79"/>
<proteinExistence type="predicted"/>
<dbReference type="InterPro" id="IPR016135">
    <property type="entry name" value="UBQ-conjugating_enzyme/RWD"/>
</dbReference>
<dbReference type="FunFam" id="3.10.110.10:FF:000060">
    <property type="entry name" value="Ubiquitin conjugating enzyme (UbcB)"/>
    <property type="match status" value="1"/>
</dbReference>
<keyword evidence="9" id="KW-1185">Reference proteome</keyword>
<dbReference type="OrthoDB" id="9973183at2759"/>
<organism evidence="9">
    <name type="scientific">Drosophila persimilis</name>
    <name type="common">Fruit fly</name>
    <dbReference type="NCBI Taxonomy" id="7234"/>
    <lineage>
        <taxon>Eukaryota</taxon>
        <taxon>Metazoa</taxon>
        <taxon>Ecdysozoa</taxon>
        <taxon>Arthropoda</taxon>
        <taxon>Hexapoda</taxon>
        <taxon>Insecta</taxon>
        <taxon>Pterygota</taxon>
        <taxon>Neoptera</taxon>
        <taxon>Endopterygota</taxon>
        <taxon>Diptera</taxon>
        <taxon>Brachycera</taxon>
        <taxon>Muscomorpha</taxon>
        <taxon>Ephydroidea</taxon>
        <taxon>Drosophilidae</taxon>
        <taxon>Drosophila</taxon>
        <taxon>Sophophora</taxon>
    </lineage>
</organism>
<keyword evidence="2" id="KW-0808">Transferase</keyword>
<dbReference type="Proteomes" id="UP000008744">
    <property type="component" value="Unassembled WGS sequence"/>
</dbReference>
<evidence type="ECO:0000259" key="7">
    <source>
        <dbReference type="PROSITE" id="PS50127"/>
    </source>
</evidence>
<dbReference type="SUPFAM" id="SSF54495">
    <property type="entry name" value="UBC-like"/>
    <property type="match status" value="1"/>
</dbReference>
<evidence type="ECO:0000256" key="1">
    <source>
        <dbReference type="ARBA" id="ARBA00012486"/>
    </source>
</evidence>
<dbReference type="PANTHER" id="PTHR24067">
    <property type="entry name" value="UBIQUITIN-CONJUGATING ENZYME E2"/>
    <property type="match status" value="1"/>
</dbReference>
<evidence type="ECO:0000256" key="6">
    <source>
        <dbReference type="SAM" id="MobiDB-lite"/>
    </source>
</evidence>
<dbReference type="PROSITE" id="PS50127">
    <property type="entry name" value="UBC_2"/>
    <property type="match status" value="1"/>
</dbReference>
<dbReference type="InterPro" id="IPR000608">
    <property type="entry name" value="UBC"/>
</dbReference>
<keyword evidence="5" id="KW-0067">ATP-binding</keyword>
<dbReference type="SMR" id="B4GQ79"/>
<dbReference type="GO" id="GO:0005524">
    <property type="term" value="F:ATP binding"/>
    <property type="evidence" value="ECO:0007669"/>
    <property type="project" value="UniProtKB-KW"/>
</dbReference>
<gene>
    <name evidence="8" type="primary">Dper\GL14576</name>
    <name evidence="8" type="ORF">Dper_GL14576</name>
</gene>
<feature type="region of interest" description="Disordered" evidence="6">
    <location>
        <begin position="1"/>
        <end position="20"/>
    </location>
</feature>
<evidence type="ECO:0000256" key="4">
    <source>
        <dbReference type="ARBA" id="ARBA00022786"/>
    </source>
</evidence>
<dbReference type="EMBL" id="CH479187">
    <property type="protein sequence ID" value="EDW39751.1"/>
    <property type="molecule type" value="Genomic_DNA"/>
</dbReference>
<dbReference type="KEGG" id="dpe:6595724"/>
<feature type="region of interest" description="Disordered" evidence="6">
    <location>
        <begin position="57"/>
        <end position="119"/>
    </location>
</feature>
<reference evidence="8 9" key="1">
    <citation type="journal article" date="2007" name="Nature">
        <title>Evolution of genes and genomes on the Drosophila phylogeny.</title>
        <authorList>
            <consortium name="Drosophila 12 Genomes Consortium"/>
            <person name="Clark A.G."/>
            <person name="Eisen M.B."/>
            <person name="Smith D.R."/>
            <person name="Bergman C.M."/>
            <person name="Oliver B."/>
            <person name="Markow T.A."/>
            <person name="Kaufman T.C."/>
            <person name="Kellis M."/>
            <person name="Gelbart W."/>
            <person name="Iyer V.N."/>
            <person name="Pollard D.A."/>
            <person name="Sackton T.B."/>
            <person name="Larracuente A.M."/>
            <person name="Singh N.D."/>
            <person name="Abad J.P."/>
            <person name="Abt D.N."/>
            <person name="Adryan B."/>
            <person name="Aguade M."/>
            <person name="Akashi H."/>
            <person name="Anderson W.W."/>
            <person name="Aquadro C.F."/>
            <person name="Ardell D.H."/>
            <person name="Arguello R."/>
            <person name="Artieri C.G."/>
            <person name="Barbash D.A."/>
            <person name="Barker D."/>
            <person name="Barsanti P."/>
            <person name="Batterham P."/>
            <person name="Batzoglou S."/>
            <person name="Begun D."/>
            <person name="Bhutkar A."/>
            <person name="Blanco E."/>
            <person name="Bosak S.A."/>
            <person name="Bradley R.K."/>
            <person name="Brand A.D."/>
            <person name="Brent M.R."/>
            <person name="Brooks A.N."/>
            <person name="Brown R.H."/>
            <person name="Butlin R.K."/>
            <person name="Caggese C."/>
            <person name="Calvi B.R."/>
            <person name="Bernardo de Carvalho A."/>
            <person name="Caspi A."/>
            <person name="Castrezana S."/>
            <person name="Celniker S.E."/>
            <person name="Chang J.L."/>
            <person name="Chapple C."/>
            <person name="Chatterji S."/>
            <person name="Chinwalla A."/>
            <person name="Civetta A."/>
            <person name="Clifton S.W."/>
            <person name="Comeron J.M."/>
            <person name="Costello J.C."/>
            <person name="Coyne J.A."/>
            <person name="Daub J."/>
            <person name="David R.G."/>
            <person name="Delcher A.L."/>
            <person name="Delehaunty K."/>
            <person name="Do C.B."/>
            <person name="Ebling H."/>
            <person name="Edwards K."/>
            <person name="Eickbush T."/>
            <person name="Evans J.D."/>
            <person name="Filipski A."/>
            <person name="Findeiss S."/>
            <person name="Freyhult E."/>
            <person name="Fulton L."/>
            <person name="Fulton R."/>
            <person name="Garcia A.C."/>
            <person name="Gardiner A."/>
            <person name="Garfield D.A."/>
            <person name="Garvin B.E."/>
            <person name="Gibson G."/>
            <person name="Gilbert D."/>
            <person name="Gnerre S."/>
            <person name="Godfrey J."/>
            <person name="Good R."/>
            <person name="Gotea V."/>
            <person name="Gravely B."/>
            <person name="Greenberg A.J."/>
            <person name="Griffiths-Jones S."/>
            <person name="Gross S."/>
            <person name="Guigo R."/>
            <person name="Gustafson E.A."/>
            <person name="Haerty W."/>
            <person name="Hahn M.W."/>
            <person name="Halligan D.L."/>
            <person name="Halpern A.L."/>
            <person name="Halter G.M."/>
            <person name="Han M.V."/>
            <person name="Heger A."/>
            <person name="Hillier L."/>
            <person name="Hinrichs A.S."/>
            <person name="Holmes I."/>
            <person name="Hoskins R.A."/>
            <person name="Hubisz M.J."/>
            <person name="Hultmark D."/>
            <person name="Huntley M.A."/>
            <person name="Jaffe D.B."/>
            <person name="Jagadeeshan S."/>
            <person name="Jeck W.R."/>
            <person name="Johnson J."/>
            <person name="Jones C.D."/>
            <person name="Jordan W.C."/>
            <person name="Karpen G.H."/>
            <person name="Kataoka E."/>
            <person name="Keightley P.D."/>
            <person name="Kheradpour P."/>
            <person name="Kirkness E.F."/>
            <person name="Koerich L.B."/>
            <person name="Kristiansen K."/>
            <person name="Kudrna D."/>
            <person name="Kulathinal R.J."/>
            <person name="Kumar S."/>
            <person name="Kwok R."/>
            <person name="Lander E."/>
            <person name="Langley C.H."/>
            <person name="Lapoint R."/>
            <person name="Lazzaro B.P."/>
            <person name="Lee S.J."/>
            <person name="Levesque L."/>
            <person name="Li R."/>
            <person name="Lin C.F."/>
            <person name="Lin M.F."/>
            <person name="Lindblad-Toh K."/>
            <person name="Llopart A."/>
            <person name="Long M."/>
            <person name="Low L."/>
            <person name="Lozovsky E."/>
            <person name="Lu J."/>
            <person name="Luo M."/>
            <person name="Machado C.A."/>
            <person name="Makalowski W."/>
            <person name="Marzo M."/>
            <person name="Matsuda M."/>
            <person name="Matzkin L."/>
            <person name="McAllister B."/>
            <person name="McBride C.S."/>
            <person name="McKernan B."/>
            <person name="McKernan K."/>
            <person name="Mendez-Lago M."/>
            <person name="Minx P."/>
            <person name="Mollenhauer M.U."/>
            <person name="Montooth K."/>
            <person name="Mount S.M."/>
            <person name="Mu X."/>
            <person name="Myers E."/>
            <person name="Negre B."/>
            <person name="Newfeld S."/>
            <person name="Nielsen R."/>
            <person name="Noor M.A."/>
            <person name="O'Grady P."/>
            <person name="Pachter L."/>
            <person name="Papaceit M."/>
            <person name="Parisi M.J."/>
            <person name="Parisi M."/>
            <person name="Parts L."/>
            <person name="Pedersen J.S."/>
            <person name="Pesole G."/>
            <person name="Phillippy A.M."/>
            <person name="Ponting C.P."/>
            <person name="Pop M."/>
            <person name="Porcelli D."/>
            <person name="Powell J.R."/>
            <person name="Prohaska S."/>
            <person name="Pruitt K."/>
            <person name="Puig M."/>
            <person name="Quesneville H."/>
            <person name="Ram K.R."/>
            <person name="Rand D."/>
            <person name="Rasmussen M.D."/>
            <person name="Reed L.K."/>
            <person name="Reenan R."/>
            <person name="Reily A."/>
            <person name="Remington K.A."/>
            <person name="Rieger T.T."/>
            <person name="Ritchie M.G."/>
            <person name="Robin C."/>
            <person name="Rogers Y.H."/>
            <person name="Rohde C."/>
            <person name="Rozas J."/>
            <person name="Rubenfield M.J."/>
            <person name="Ruiz A."/>
            <person name="Russo S."/>
            <person name="Salzberg S.L."/>
            <person name="Sanchez-Gracia A."/>
            <person name="Saranga D.J."/>
            <person name="Sato H."/>
            <person name="Schaeffer S.W."/>
            <person name="Schatz M.C."/>
            <person name="Schlenke T."/>
            <person name="Schwartz R."/>
            <person name="Segarra C."/>
            <person name="Singh R.S."/>
            <person name="Sirot L."/>
            <person name="Sirota M."/>
            <person name="Sisneros N.B."/>
            <person name="Smith C.D."/>
            <person name="Smith T.F."/>
            <person name="Spieth J."/>
            <person name="Stage D.E."/>
            <person name="Stark A."/>
            <person name="Stephan W."/>
            <person name="Strausberg R.L."/>
            <person name="Strempel S."/>
            <person name="Sturgill D."/>
            <person name="Sutton G."/>
            <person name="Sutton G.G."/>
            <person name="Tao W."/>
            <person name="Teichmann S."/>
            <person name="Tobari Y.N."/>
            <person name="Tomimura Y."/>
            <person name="Tsolas J.M."/>
            <person name="Valente V.L."/>
            <person name="Venter E."/>
            <person name="Venter J.C."/>
            <person name="Vicario S."/>
            <person name="Vieira F.G."/>
            <person name="Vilella A.J."/>
            <person name="Villasante A."/>
            <person name="Walenz B."/>
            <person name="Wang J."/>
            <person name="Wasserman M."/>
            <person name="Watts T."/>
            <person name="Wilson D."/>
            <person name="Wilson R.K."/>
            <person name="Wing R.A."/>
            <person name="Wolfner M.F."/>
            <person name="Wong A."/>
            <person name="Wong G.K."/>
            <person name="Wu C.I."/>
            <person name="Wu G."/>
            <person name="Yamamoto D."/>
            <person name="Yang H.P."/>
            <person name="Yang S.P."/>
            <person name="Yorke J.A."/>
            <person name="Yoshida K."/>
            <person name="Zdobnov E."/>
            <person name="Zhang P."/>
            <person name="Zhang Y."/>
            <person name="Zimin A.V."/>
            <person name="Baldwin J."/>
            <person name="Abdouelleil A."/>
            <person name="Abdulkadir J."/>
            <person name="Abebe A."/>
            <person name="Abera B."/>
            <person name="Abreu J."/>
            <person name="Acer S.C."/>
            <person name="Aftuck L."/>
            <person name="Alexander A."/>
            <person name="An P."/>
            <person name="Anderson E."/>
            <person name="Anderson S."/>
            <person name="Arachi H."/>
            <person name="Azer M."/>
            <person name="Bachantsang P."/>
            <person name="Barry A."/>
            <person name="Bayul T."/>
            <person name="Berlin A."/>
            <person name="Bessette D."/>
            <person name="Bloom T."/>
            <person name="Blye J."/>
            <person name="Boguslavskiy L."/>
            <person name="Bonnet C."/>
            <person name="Boukhgalter B."/>
            <person name="Bourzgui I."/>
            <person name="Brown A."/>
            <person name="Cahill P."/>
            <person name="Channer S."/>
            <person name="Cheshatsang Y."/>
            <person name="Chuda L."/>
            <person name="Citroen M."/>
            <person name="Collymore A."/>
            <person name="Cooke P."/>
            <person name="Costello M."/>
            <person name="D'Aco K."/>
            <person name="Daza R."/>
            <person name="De Haan G."/>
            <person name="DeGray S."/>
            <person name="DeMaso C."/>
            <person name="Dhargay N."/>
            <person name="Dooley K."/>
            <person name="Dooley E."/>
            <person name="Doricent M."/>
            <person name="Dorje P."/>
            <person name="Dorjee K."/>
            <person name="Dupes A."/>
            <person name="Elong R."/>
            <person name="Falk J."/>
            <person name="Farina A."/>
            <person name="Faro S."/>
            <person name="Ferguson D."/>
            <person name="Fisher S."/>
            <person name="Foley C.D."/>
            <person name="Franke A."/>
            <person name="Friedrich D."/>
            <person name="Gadbois L."/>
            <person name="Gearin G."/>
            <person name="Gearin C.R."/>
            <person name="Giannoukos G."/>
            <person name="Goode T."/>
            <person name="Graham J."/>
            <person name="Grandbois E."/>
            <person name="Grewal S."/>
            <person name="Gyaltsen K."/>
            <person name="Hafez N."/>
            <person name="Hagos B."/>
            <person name="Hall J."/>
            <person name="Henson C."/>
            <person name="Hollinger A."/>
            <person name="Honan T."/>
            <person name="Huard M.D."/>
            <person name="Hughes L."/>
            <person name="Hurhula B."/>
            <person name="Husby M.E."/>
            <person name="Kamat A."/>
            <person name="Kanga B."/>
            <person name="Kashin S."/>
            <person name="Khazanovich D."/>
            <person name="Kisner P."/>
            <person name="Lance K."/>
            <person name="Lara M."/>
            <person name="Lee W."/>
            <person name="Lennon N."/>
            <person name="Letendre F."/>
            <person name="LeVine R."/>
            <person name="Lipovsky A."/>
            <person name="Liu X."/>
            <person name="Liu J."/>
            <person name="Liu S."/>
            <person name="Lokyitsang T."/>
            <person name="Lokyitsang Y."/>
            <person name="Lubonja R."/>
            <person name="Lui A."/>
            <person name="MacDonald P."/>
            <person name="Magnisalis V."/>
            <person name="Maru K."/>
            <person name="Matthews C."/>
            <person name="McCusker W."/>
            <person name="McDonough S."/>
            <person name="Mehta T."/>
            <person name="Meldrim J."/>
            <person name="Meneus L."/>
            <person name="Mihai O."/>
            <person name="Mihalev A."/>
            <person name="Mihova T."/>
            <person name="Mittelman R."/>
            <person name="Mlenga V."/>
            <person name="Montmayeur A."/>
            <person name="Mulrain L."/>
            <person name="Navidi A."/>
            <person name="Naylor J."/>
            <person name="Negash T."/>
            <person name="Nguyen T."/>
            <person name="Nguyen N."/>
            <person name="Nicol R."/>
            <person name="Norbu C."/>
            <person name="Norbu N."/>
            <person name="Novod N."/>
            <person name="O'Neill B."/>
            <person name="Osman S."/>
            <person name="Markiewicz E."/>
            <person name="Oyono O.L."/>
            <person name="Patti C."/>
            <person name="Phunkhang P."/>
            <person name="Pierre F."/>
            <person name="Priest M."/>
            <person name="Raghuraman S."/>
            <person name="Rege F."/>
            <person name="Reyes R."/>
            <person name="Rise C."/>
            <person name="Rogov P."/>
            <person name="Ross K."/>
            <person name="Ryan E."/>
            <person name="Settipalli S."/>
            <person name="Shea T."/>
            <person name="Sherpa N."/>
            <person name="Shi L."/>
            <person name="Shih D."/>
            <person name="Sparrow T."/>
            <person name="Spaulding J."/>
            <person name="Stalker J."/>
            <person name="Stange-Thomann N."/>
            <person name="Stavropoulos S."/>
            <person name="Stone C."/>
            <person name="Strader C."/>
            <person name="Tesfaye S."/>
            <person name="Thomson T."/>
            <person name="Thoulutsang Y."/>
            <person name="Thoulutsang D."/>
            <person name="Topham K."/>
            <person name="Topping I."/>
            <person name="Tsamla T."/>
            <person name="Vassiliev H."/>
            <person name="Vo A."/>
            <person name="Wangchuk T."/>
            <person name="Wangdi T."/>
            <person name="Weiand M."/>
            <person name="Wilkinson J."/>
            <person name="Wilson A."/>
            <person name="Yadav S."/>
            <person name="Young G."/>
            <person name="Yu Q."/>
            <person name="Zembek L."/>
            <person name="Zhong D."/>
            <person name="Zimmer A."/>
            <person name="Zwirko Z."/>
            <person name="Jaffe D.B."/>
            <person name="Alvarez P."/>
            <person name="Brockman W."/>
            <person name="Butler J."/>
            <person name="Chin C."/>
            <person name="Gnerre S."/>
            <person name="Grabherr M."/>
            <person name="Kleber M."/>
            <person name="Mauceli E."/>
            <person name="MacCallum I."/>
        </authorList>
    </citation>
    <scope>NUCLEOTIDE SEQUENCE [LARGE SCALE GENOMIC DNA]</scope>
    <source>
        <strain evidence="9">MSH-3 / Tucson 14011-0111.49</strain>
    </source>
</reference>
<feature type="compositionally biased region" description="Low complexity" evidence="6">
    <location>
        <begin position="57"/>
        <end position="67"/>
    </location>
</feature>
<evidence type="ECO:0000256" key="2">
    <source>
        <dbReference type="ARBA" id="ARBA00022679"/>
    </source>
</evidence>
<feature type="compositionally biased region" description="Basic residues" evidence="6">
    <location>
        <begin position="83"/>
        <end position="99"/>
    </location>
</feature>
<dbReference type="InterPro" id="IPR050113">
    <property type="entry name" value="Ub_conjugating_enzyme"/>
</dbReference>
<dbReference type="GO" id="GO:0061631">
    <property type="term" value="F:ubiquitin conjugating enzyme activity"/>
    <property type="evidence" value="ECO:0007669"/>
    <property type="project" value="UniProtKB-EC"/>
</dbReference>
<protein>
    <recommendedName>
        <fullName evidence="1">E2 ubiquitin-conjugating enzyme</fullName>
        <ecNumber evidence="1">2.3.2.23</ecNumber>
    </recommendedName>
</protein>